<dbReference type="AlphaFoldDB" id="A0A1X7SUF2"/>
<dbReference type="EnsemblMetazoa" id="Aqu2.1.05779_001">
    <property type="protein sequence ID" value="Aqu2.1.05779_001"/>
    <property type="gene ID" value="Aqu2.1.05779"/>
</dbReference>
<proteinExistence type="predicted"/>
<dbReference type="Gene3D" id="1.20.120.20">
    <property type="entry name" value="Apolipoprotein"/>
    <property type="match status" value="1"/>
</dbReference>
<dbReference type="NCBIfam" id="NF040941">
    <property type="entry name" value="GGGWT_bact"/>
    <property type="match status" value="1"/>
</dbReference>
<accession>A0A1X7SUF2</accession>
<dbReference type="OrthoDB" id="5971203at2759"/>
<name>A0A1X7SUF2_AMPQE</name>
<dbReference type="InterPro" id="IPR036056">
    <property type="entry name" value="Fibrinogen-like_C"/>
</dbReference>
<organism evidence="1">
    <name type="scientific">Amphimedon queenslandica</name>
    <name type="common">Sponge</name>
    <dbReference type="NCBI Taxonomy" id="400682"/>
    <lineage>
        <taxon>Eukaryota</taxon>
        <taxon>Metazoa</taxon>
        <taxon>Porifera</taxon>
        <taxon>Demospongiae</taxon>
        <taxon>Heteroscleromorpha</taxon>
        <taxon>Haplosclerida</taxon>
        <taxon>Niphatidae</taxon>
        <taxon>Amphimedon</taxon>
    </lineage>
</organism>
<reference evidence="1" key="1">
    <citation type="submission" date="2017-05" db="UniProtKB">
        <authorList>
            <consortium name="EnsemblMetazoa"/>
        </authorList>
    </citation>
    <scope>IDENTIFICATION</scope>
</reference>
<evidence type="ECO:0000313" key="1">
    <source>
        <dbReference type="EnsemblMetazoa" id="Aqu2.1.05779_001"/>
    </source>
</evidence>
<protein>
    <recommendedName>
        <fullName evidence="2">Fibrinogen C-terminal domain-containing protein</fullName>
    </recommendedName>
</protein>
<evidence type="ECO:0008006" key="2">
    <source>
        <dbReference type="Google" id="ProtNLM"/>
    </source>
</evidence>
<dbReference type="Gene3D" id="3.90.215.10">
    <property type="entry name" value="Gamma Fibrinogen, chain A, domain 1"/>
    <property type="match status" value="1"/>
</dbReference>
<dbReference type="InterPro" id="IPR014716">
    <property type="entry name" value="Fibrinogen_a/b/g_C_1"/>
</dbReference>
<dbReference type="SUPFAM" id="SSF56496">
    <property type="entry name" value="Fibrinogen C-terminal domain-like"/>
    <property type="match status" value="1"/>
</dbReference>
<dbReference type="InParanoid" id="A0A1X7SUF2"/>
<sequence>SLPNFMQWSNNVVHNIRETFPNFTYWAHDVVHKVNTNVTQTFPQWADNVVHNVRESFPNFTQQTNDVVHRVNTNVTLSIPKFTEIDSQILQTARTSAQDLVSITSTLVTVTNTLTTVTNTLASLQDTSTSTAGVVDDILATRKALTVILANFLPTSCKQIFTQFPTSPSGYYALASDNGSDKYSAYCNMEELCGSGGWTRLAYLNMSNATVNCPSGFRRYHSGGVRACGRPVTSYGNCASVQFPSNGIRYSQICGRVVGYQFGNSDALDTANGNHNNINGPYVDGVSITRGSSRHHVWTLIASWQSSYCPCSNGGGFPVQYFVGSHYFCESGSGFSDPLWDGQGCGYYDRACCNAAGLPWFHRDYGNTTSTDYIELRVCGDEGTSNEDAPVGYYEIYV</sequence>